<evidence type="ECO:0000313" key="1">
    <source>
        <dbReference type="EMBL" id="OMO69953.1"/>
    </source>
</evidence>
<gene>
    <name evidence="1" type="ORF">CCACVL1_19185</name>
</gene>
<dbReference type="EMBL" id="AWWV01011904">
    <property type="protein sequence ID" value="OMO69953.1"/>
    <property type="molecule type" value="Genomic_DNA"/>
</dbReference>
<dbReference type="Proteomes" id="UP000188268">
    <property type="component" value="Unassembled WGS sequence"/>
</dbReference>
<dbReference type="AlphaFoldDB" id="A0A1R3HI33"/>
<name>A0A1R3HI33_COCAP</name>
<organism evidence="1 2">
    <name type="scientific">Corchorus capsularis</name>
    <name type="common">Jute</name>
    <dbReference type="NCBI Taxonomy" id="210143"/>
    <lineage>
        <taxon>Eukaryota</taxon>
        <taxon>Viridiplantae</taxon>
        <taxon>Streptophyta</taxon>
        <taxon>Embryophyta</taxon>
        <taxon>Tracheophyta</taxon>
        <taxon>Spermatophyta</taxon>
        <taxon>Magnoliopsida</taxon>
        <taxon>eudicotyledons</taxon>
        <taxon>Gunneridae</taxon>
        <taxon>Pentapetalae</taxon>
        <taxon>rosids</taxon>
        <taxon>malvids</taxon>
        <taxon>Malvales</taxon>
        <taxon>Malvaceae</taxon>
        <taxon>Grewioideae</taxon>
        <taxon>Apeibeae</taxon>
        <taxon>Corchorus</taxon>
    </lineage>
</organism>
<comment type="caution">
    <text evidence="1">The sequence shown here is derived from an EMBL/GenBank/DDBJ whole genome shotgun (WGS) entry which is preliminary data.</text>
</comment>
<reference evidence="1 2" key="1">
    <citation type="submission" date="2013-09" db="EMBL/GenBank/DDBJ databases">
        <title>Corchorus capsularis genome sequencing.</title>
        <authorList>
            <person name="Alam M."/>
            <person name="Haque M.S."/>
            <person name="Islam M.S."/>
            <person name="Emdad E.M."/>
            <person name="Islam M.M."/>
            <person name="Ahmed B."/>
            <person name="Halim A."/>
            <person name="Hossen Q.M.M."/>
            <person name="Hossain M.Z."/>
            <person name="Ahmed R."/>
            <person name="Khan M.M."/>
            <person name="Islam R."/>
            <person name="Rashid M.M."/>
            <person name="Khan S.A."/>
            <person name="Rahman M.S."/>
            <person name="Alam M."/>
        </authorList>
    </citation>
    <scope>NUCLEOTIDE SEQUENCE [LARGE SCALE GENOMIC DNA]</scope>
    <source>
        <strain evidence="2">cv. CVL-1</strain>
        <tissue evidence="1">Whole seedling</tissue>
    </source>
</reference>
<sequence>MARSNKCWGSQLDRTRGKKAAKFKGVKGFKAEEESFRESESEAAETLRFRGSVKGRIF</sequence>
<dbReference type="Gramene" id="OMO69953">
    <property type="protein sequence ID" value="OMO69953"/>
    <property type="gene ID" value="CCACVL1_19185"/>
</dbReference>
<accession>A0A1R3HI33</accession>
<protein>
    <submittedName>
        <fullName evidence="1">Uncharacterized protein</fullName>
    </submittedName>
</protein>
<proteinExistence type="predicted"/>
<evidence type="ECO:0000313" key="2">
    <source>
        <dbReference type="Proteomes" id="UP000188268"/>
    </source>
</evidence>
<keyword evidence="2" id="KW-1185">Reference proteome</keyword>